<sequence>MTNKHYRFFKYLILILCTFSFSCIKTQQQTVKHQPVSINSIAPDRGLADPHVIIVNDTLYTMCGHDKSWNTYGSCVMDRWELWSTTNLKDWQHHLNILPTQTYIGDQDNCYAGDVATKDGKFYWYFSNRTFSTGVMVAPSMKGPWKDALGEPLIPEKLTSTKSYDPEVFEDNGKHYIIFGAGQYFIATLGNDMISLADQPQKLSIFFENGKQKFTGDKPAVFKRNDWYYLFWGNQYAMAKTLKGPYTYKGEYLDGGHGSAFEWKGQWYSIQENHETNAFYRGVQLRPLYFNEDGTVKIPEVNLEYPLPGRNYTFNHSTQGWQAQQGTNLNYDKKEGKIVGKTTEKEAIITSTPYLHSPIYLCKQLRVKFKKQKPSQRLRIALYSYESPKRYTKNNPHNVDWSKEDWITVDASNSTEWQEVTIPLSSFKSHKKYLHQIGIQPAFDDEDTIWEIESIVVE</sequence>
<keyword evidence="10" id="KW-1185">Reference proteome</keyword>
<gene>
    <name evidence="9" type="ORF">HHU12_08545</name>
</gene>
<proteinExistence type="inferred from homology"/>
<keyword evidence="4" id="KW-0119">Carbohydrate metabolism</keyword>
<dbReference type="EMBL" id="JABANE010000017">
    <property type="protein sequence ID" value="NME68005.1"/>
    <property type="molecule type" value="Genomic_DNA"/>
</dbReference>
<dbReference type="InterPro" id="IPR023296">
    <property type="entry name" value="Glyco_hydro_beta-prop_sf"/>
</dbReference>
<keyword evidence="5 7" id="KW-0326">Glycosidase</keyword>
<dbReference type="Proteomes" id="UP000576082">
    <property type="component" value="Unassembled WGS sequence"/>
</dbReference>
<dbReference type="PANTHER" id="PTHR43772">
    <property type="entry name" value="ENDO-1,4-BETA-XYLANASE"/>
    <property type="match status" value="1"/>
</dbReference>
<evidence type="ECO:0000256" key="2">
    <source>
        <dbReference type="ARBA" id="ARBA00022651"/>
    </source>
</evidence>
<evidence type="ECO:0000256" key="1">
    <source>
        <dbReference type="ARBA" id="ARBA00009865"/>
    </source>
</evidence>
<feature type="signal peptide" evidence="8">
    <location>
        <begin position="1"/>
        <end position="22"/>
    </location>
</feature>
<dbReference type="AlphaFoldDB" id="A0A7X9P232"/>
<comment type="caution">
    <text evidence="9">The sequence shown here is derived from an EMBL/GenBank/DDBJ whole genome shotgun (WGS) entry which is preliminary data.</text>
</comment>
<evidence type="ECO:0000256" key="6">
    <source>
        <dbReference type="PIRSR" id="PIRSR606710-2"/>
    </source>
</evidence>
<evidence type="ECO:0000313" key="10">
    <source>
        <dbReference type="Proteomes" id="UP000576082"/>
    </source>
</evidence>
<dbReference type="PROSITE" id="PS51257">
    <property type="entry name" value="PROKAR_LIPOPROTEIN"/>
    <property type="match status" value="1"/>
</dbReference>
<dbReference type="PANTHER" id="PTHR43772:SF2">
    <property type="entry name" value="PUTATIVE (AFU_ORTHOLOGUE AFUA_2G04480)-RELATED"/>
    <property type="match status" value="1"/>
</dbReference>
<comment type="similarity">
    <text evidence="1 7">Belongs to the glycosyl hydrolase 43 family.</text>
</comment>
<reference evidence="9 10" key="1">
    <citation type="submission" date="2020-04" db="EMBL/GenBank/DDBJ databases">
        <title>Flammeovirga sp. SR4, a novel species isolated from seawater.</title>
        <authorList>
            <person name="Wang X."/>
        </authorList>
    </citation>
    <scope>NUCLEOTIDE SEQUENCE [LARGE SCALE GENOMIC DNA]</scope>
    <source>
        <strain evidence="9 10">ATCC 23126</strain>
    </source>
</reference>
<name>A0A7X9P232_9BACT</name>
<organism evidence="9 10">
    <name type="scientific">Flammeovirga aprica JL-4</name>
    <dbReference type="NCBI Taxonomy" id="694437"/>
    <lineage>
        <taxon>Bacteria</taxon>
        <taxon>Pseudomonadati</taxon>
        <taxon>Bacteroidota</taxon>
        <taxon>Cytophagia</taxon>
        <taxon>Cytophagales</taxon>
        <taxon>Flammeovirgaceae</taxon>
        <taxon>Flammeovirga</taxon>
    </lineage>
</organism>
<dbReference type="InterPro" id="IPR006710">
    <property type="entry name" value="Glyco_hydro_43"/>
</dbReference>
<dbReference type="GO" id="GO:0045493">
    <property type="term" value="P:xylan catabolic process"/>
    <property type="evidence" value="ECO:0007669"/>
    <property type="project" value="UniProtKB-KW"/>
</dbReference>
<dbReference type="GO" id="GO:0004553">
    <property type="term" value="F:hydrolase activity, hydrolyzing O-glycosyl compounds"/>
    <property type="evidence" value="ECO:0007669"/>
    <property type="project" value="InterPro"/>
</dbReference>
<evidence type="ECO:0000256" key="7">
    <source>
        <dbReference type="RuleBase" id="RU361187"/>
    </source>
</evidence>
<dbReference type="Gene3D" id="2.115.10.20">
    <property type="entry name" value="Glycosyl hydrolase domain, family 43"/>
    <property type="match status" value="1"/>
</dbReference>
<evidence type="ECO:0000256" key="5">
    <source>
        <dbReference type="ARBA" id="ARBA00023295"/>
    </source>
</evidence>
<evidence type="ECO:0000256" key="8">
    <source>
        <dbReference type="SAM" id="SignalP"/>
    </source>
</evidence>
<dbReference type="InterPro" id="IPR052176">
    <property type="entry name" value="Glycosyl_Hydrlase_43_Enz"/>
</dbReference>
<dbReference type="SUPFAM" id="SSF75005">
    <property type="entry name" value="Arabinanase/levansucrase/invertase"/>
    <property type="match status" value="1"/>
</dbReference>
<evidence type="ECO:0000256" key="4">
    <source>
        <dbReference type="ARBA" id="ARBA00023277"/>
    </source>
</evidence>
<feature type="site" description="Important for catalytic activity, responsible for pKa modulation of the active site Glu and correct orientation of both the proton donor and substrate" evidence="6">
    <location>
        <position position="165"/>
    </location>
</feature>
<protein>
    <submittedName>
        <fullName evidence="9">Family 43 glycosylhydrolase</fullName>
    </submittedName>
</protein>
<dbReference type="Pfam" id="PF04616">
    <property type="entry name" value="Glyco_hydro_43"/>
    <property type="match status" value="1"/>
</dbReference>
<dbReference type="CDD" id="cd08990">
    <property type="entry name" value="GH43_AXH_like"/>
    <property type="match status" value="1"/>
</dbReference>
<accession>A0A7X9P232</accession>
<keyword evidence="3 7" id="KW-0378">Hydrolase</keyword>
<evidence type="ECO:0000313" key="9">
    <source>
        <dbReference type="EMBL" id="NME68005.1"/>
    </source>
</evidence>
<feature type="chain" id="PRO_5031552925" evidence="8">
    <location>
        <begin position="23"/>
        <end position="458"/>
    </location>
</feature>
<keyword evidence="8" id="KW-0732">Signal</keyword>
<keyword evidence="2" id="KW-0624">Polysaccharide degradation</keyword>
<evidence type="ECO:0000256" key="3">
    <source>
        <dbReference type="ARBA" id="ARBA00022801"/>
    </source>
</evidence>
<keyword evidence="2" id="KW-0858">Xylan degradation</keyword>
<dbReference type="RefSeq" id="WP_169656319.1">
    <property type="nucleotide sequence ID" value="NZ_JABANE010000017.1"/>
</dbReference>